<comment type="similarity">
    <text evidence="1 2">Belongs to the UPF0178 family.</text>
</comment>
<evidence type="ECO:0000313" key="4">
    <source>
        <dbReference type="EMBL" id="MDO7788570.1"/>
    </source>
</evidence>
<feature type="region of interest" description="Disordered" evidence="3">
    <location>
        <begin position="114"/>
        <end position="134"/>
    </location>
</feature>
<sequence length="150" mass="16627">MLKKVIVDADACPKSVLASAQKICLQVGLELWTVASFNHNISSANHITVGNASQEADIQVMNLTKRGDIVITQDWGLAAMVLSKGAGAISPWGKIFKEETIDFMLEEREAKAKFRRTGGRTKGPRKRSAEDDHHFESQLRKLIKEIVTHT</sequence>
<keyword evidence="5" id="KW-1185">Reference proteome</keyword>
<dbReference type="AlphaFoldDB" id="A0AAW7ZGI0"/>
<reference evidence="4" key="1">
    <citation type="journal article" date="2023" name="J. Hazard. Mater.">
        <title>Anaerobic biodegradation of pyrene and benzo[a]pyrene by a new sulfate-reducing Desulforamulus aquiferis strain DSA.</title>
        <authorList>
            <person name="Zhang Z."/>
            <person name="Sun J."/>
            <person name="Gong X."/>
            <person name="Wang C."/>
            <person name="Wang H."/>
        </authorList>
    </citation>
    <scope>NUCLEOTIDE SEQUENCE</scope>
    <source>
        <strain evidence="4">DSA</strain>
    </source>
</reference>
<accession>A0AAW7ZGI0</accession>
<dbReference type="InterPro" id="IPR003791">
    <property type="entry name" value="UPF0178"/>
</dbReference>
<evidence type="ECO:0000256" key="2">
    <source>
        <dbReference type="HAMAP-Rule" id="MF_00489"/>
    </source>
</evidence>
<comment type="caution">
    <text evidence="4">The sequence shown here is derived from an EMBL/GenBank/DDBJ whole genome shotgun (WGS) entry which is preliminary data.</text>
</comment>
<dbReference type="Proteomes" id="UP001172911">
    <property type="component" value="Unassembled WGS sequence"/>
</dbReference>
<proteinExistence type="inferred from homology"/>
<reference evidence="4" key="2">
    <citation type="submission" date="2023-03" db="EMBL/GenBank/DDBJ databases">
        <authorList>
            <person name="Zhang Z."/>
        </authorList>
    </citation>
    <scope>NUCLEOTIDE SEQUENCE</scope>
    <source>
        <strain evidence="4">DSA</strain>
    </source>
</reference>
<feature type="compositionally biased region" description="Basic residues" evidence="3">
    <location>
        <begin position="114"/>
        <end position="126"/>
    </location>
</feature>
<dbReference type="RefSeq" id="WP_304544625.1">
    <property type="nucleotide sequence ID" value="NZ_JARPTC010000022.1"/>
</dbReference>
<dbReference type="EMBL" id="JARPTC010000022">
    <property type="protein sequence ID" value="MDO7788570.1"/>
    <property type="molecule type" value="Genomic_DNA"/>
</dbReference>
<dbReference type="HAMAP" id="MF_00489">
    <property type="entry name" value="UPF0178"/>
    <property type="match status" value="1"/>
</dbReference>
<dbReference type="PANTHER" id="PTHR35146">
    <property type="entry name" value="UPF0178 PROTEIN YAII"/>
    <property type="match status" value="1"/>
</dbReference>
<organism evidence="4 5">
    <name type="scientific">Desulforamulus aquiferis</name>
    <dbReference type="NCBI Taxonomy" id="1397668"/>
    <lineage>
        <taxon>Bacteria</taxon>
        <taxon>Bacillati</taxon>
        <taxon>Bacillota</taxon>
        <taxon>Clostridia</taxon>
        <taxon>Eubacteriales</taxon>
        <taxon>Peptococcaceae</taxon>
        <taxon>Desulforamulus</taxon>
    </lineage>
</organism>
<dbReference type="PANTHER" id="PTHR35146:SF1">
    <property type="entry name" value="UPF0178 PROTEIN YAII"/>
    <property type="match status" value="1"/>
</dbReference>
<evidence type="ECO:0000256" key="3">
    <source>
        <dbReference type="SAM" id="MobiDB-lite"/>
    </source>
</evidence>
<evidence type="ECO:0000313" key="5">
    <source>
        <dbReference type="Proteomes" id="UP001172911"/>
    </source>
</evidence>
<gene>
    <name evidence="4" type="ORF">P6N53_15185</name>
</gene>
<protein>
    <recommendedName>
        <fullName evidence="2">UPF0178 protein P6N53_15185</fullName>
    </recommendedName>
</protein>
<name>A0AAW7ZGI0_9FIRM</name>
<evidence type="ECO:0000256" key="1">
    <source>
        <dbReference type="ARBA" id="ARBA00008522"/>
    </source>
</evidence>
<dbReference type="Pfam" id="PF02639">
    <property type="entry name" value="DUF188"/>
    <property type="match status" value="1"/>
</dbReference>